<dbReference type="InterPro" id="IPR050767">
    <property type="entry name" value="Sel1_AlgK"/>
</dbReference>
<dbReference type="PANTHER" id="PTHR11102">
    <property type="entry name" value="SEL-1-LIKE PROTEIN"/>
    <property type="match status" value="1"/>
</dbReference>
<name>A0A7Y7XGP1_9PSED</name>
<protein>
    <submittedName>
        <fullName evidence="1">Sel1 repeat family protein</fullName>
    </submittedName>
</protein>
<accession>A0A7Y7XGP1</accession>
<dbReference type="SUPFAM" id="SSF81901">
    <property type="entry name" value="HCP-like"/>
    <property type="match status" value="1"/>
</dbReference>
<reference evidence="1 2" key="1">
    <citation type="submission" date="2020-04" db="EMBL/GenBank/DDBJ databases">
        <title>Molecular characterization of pseudomonads from Agaricus bisporus reveal novel blotch 2 pathogens in Western Europe.</title>
        <authorList>
            <person name="Taparia T."/>
            <person name="Krijger M."/>
            <person name="Haynes E."/>
            <person name="Elpinstone J.G."/>
            <person name="Noble R."/>
            <person name="Van Der Wolf J."/>
        </authorList>
    </citation>
    <scope>NUCLEOTIDE SEQUENCE [LARGE SCALE GENOMIC DNA]</scope>
    <source>
        <strain evidence="1 2">H7001</strain>
    </source>
</reference>
<gene>
    <name evidence="1" type="ORF">HX882_27070</name>
</gene>
<evidence type="ECO:0000313" key="2">
    <source>
        <dbReference type="Proteomes" id="UP000539985"/>
    </source>
</evidence>
<dbReference type="Pfam" id="PF08238">
    <property type="entry name" value="Sel1"/>
    <property type="match status" value="3"/>
</dbReference>
<dbReference type="PANTHER" id="PTHR11102:SF160">
    <property type="entry name" value="ERAD-ASSOCIATED E3 UBIQUITIN-PROTEIN LIGASE COMPONENT HRD3"/>
    <property type="match status" value="1"/>
</dbReference>
<comment type="caution">
    <text evidence="1">The sequence shown here is derived from an EMBL/GenBank/DDBJ whole genome shotgun (WGS) entry which is preliminary data.</text>
</comment>
<dbReference type="PROSITE" id="PS51257">
    <property type="entry name" value="PROKAR_LIPOPROTEIN"/>
    <property type="match status" value="1"/>
</dbReference>
<dbReference type="Proteomes" id="UP000539985">
    <property type="component" value="Unassembled WGS sequence"/>
</dbReference>
<organism evidence="1 2">
    <name type="scientific">Pseudomonas gingeri</name>
    <dbReference type="NCBI Taxonomy" id="117681"/>
    <lineage>
        <taxon>Bacteria</taxon>
        <taxon>Pseudomonadati</taxon>
        <taxon>Pseudomonadota</taxon>
        <taxon>Gammaproteobacteria</taxon>
        <taxon>Pseudomonadales</taxon>
        <taxon>Pseudomonadaceae</taxon>
        <taxon>Pseudomonas</taxon>
    </lineage>
</organism>
<dbReference type="AlphaFoldDB" id="A0A7Y7XGP1"/>
<sequence>MNKAVFLLMLSALIAGCKSTTPNAQDDSVAGLRCWHYRDQNPITQEQVEYIQARSENGDRLCKGMLASLYERGHGVPQDIPKAKALYQSLAEVNASAYYQLGRMEEEGIGEPTNYVKARQFYQLAAAEPGNENNATHLAKLMEEGKGGPQDLEGALALYVNAIRYSEDKAWKSVQRLRAQGLVLTAEQERHYNEIWVSGVQNQLGRKIWELEKTLSKQSKTSAANKPTQLQLAYIPGSVVPQILLLESSGDSTVDQAVLQAMSDYRFPDEPIQHPGEKTWKVTATVNPSSK</sequence>
<dbReference type="SMART" id="SM00671">
    <property type="entry name" value="SEL1"/>
    <property type="match status" value="3"/>
</dbReference>
<dbReference type="InterPro" id="IPR011990">
    <property type="entry name" value="TPR-like_helical_dom_sf"/>
</dbReference>
<dbReference type="InterPro" id="IPR006597">
    <property type="entry name" value="Sel1-like"/>
</dbReference>
<proteinExistence type="predicted"/>
<dbReference type="EMBL" id="JACAQB010000024">
    <property type="protein sequence ID" value="NWB99554.1"/>
    <property type="molecule type" value="Genomic_DNA"/>
</dbReference>
<evidence type="ECO:0000313" key="1">
    <source>
        <dbReference type="EMBL" id="NWB99554.1"/>
    </source>
</evidence>
<dbReference type="Gene3D" id="1.25.40.10">
    <property type="entry name" value="Tetratricopeptide repeat domain"/>
    <property type="match status" value="1"/>
</dbReference>
<dbReference type="RefSeq" id="WP_177105145.1">
    <property type="nucleotide sequence ID" value="NZ_JACAQB010000024.1"/>
</dbReference>